<evidence type="ECO:0000256" key="1">
    <source>
        <dbReference type="ARBA" id="ARBA00004429"/>
    </source>
</evidence>
<gene>
    <name evidence="13" type="ORF">L1I30_11900</name>
</gene>
<dbReference type="PANTHER" id="PTHR32024">
    <property type="entry name" value="TRK SYSTEM POTASSIUM UPTAKE PROTEIN TRKG-RELATED"/>
    <property type="match status" value="1"/>
</dbReference>
<name>A0ABS9EHM0_9FLAO</name>
<sequence length="498" mass="55327">MPRLNYKIILHIMGLLLLCNGGFMLFAVIISWYYNDGVAMQISTASLLTMFVGTLLMFATRGHRKEIKKREGYIVVTFGWIFMALSGTLPYILSEAIPSFTNAFFETMSGYTTTGASILNDIESIPKGILFWRSLTHWIGGMGIIVLAIAILPLLGIGGMQLFAAEAPGPSADKLKPRITDTAKRLWLIYVLYTIAETILLKVAGMSMFDAINHSLSTLSTGGFSTKNASVAYWNDQPLIQYIIIVFMFLAGSNFVLSYFSFKGRIQKVIHDDEFKWYSIFIISFTVISALIIYYQADITISSITHPMVWGRAESAFRHSLFQVLTVVTTTGFVSADYTLWTPFLTVFFFGIMFLGGSAGSTSGGVKVMRHLILIRNGITEFKRSLHPNAILPVRYNGKSINKEIVFNILGFFILYMLSFIIGALVFAFMGLDFETAIGGSASSLGNIGPALGALGPVNNYDVLPAAGKWWSSFLMLIGRLELFTVLILLTPFFWRNR</sequence>
<evidence type="ECO:0000256" key="9">
    <source>
        <dbReference type="ARBA" id="ARBA00022989"/>
    </source>
</evidence>
<comment type="similarity">
    <text evidence="2">Belongs to the TrkH potassium transport family.</text>
</comment>
<dbReference type="InterPro" id="IPR003445">
    <property type="entry name" value="Cat_transpt"/>
</dbReference>
<feature type="transmembrane region" description="Helical" evidence="12">
    <location>
        <begin position="405"/>
        <end position="430"/>
    </location>
</feature>
<evidence type="ECO:0000256" key="11">
    <source>
        <dbReference type="ARBA" id="ARBA00023136"/>
    </source>
</evidence>
<feature type="transmembrane region" description="Helical" evidence="12">
    <location>
        <begin position="40"/>
        <end position="60"/>
    </location>
</feature>
<comment type="caution">
    <text evidence="13">The sequence shown here is derived from an EMBL/GenBank/DDBJ whole genome shotgun (WGS) entry which is preliminary data.</text>
</comment>
<reference evidence="13" key="1">
    <citation type="submission" date="2022-01" db="EMBL/GenBank/DDBJ databases">
        <title>Gillisia lutea sp. nov., isolated from marine plastic residues from the Malvarosa beach (Valencia, Spain).</title>
        <authorList>
            <person name="Vidal-Verdu A."/>
            <person name="Molina-Menor E."/>
            <person name="Satari L."/>
            <person name="Pascual J."/>
            <person name="Pereto J."/>
            <person name="Porcar M."/>
        </authorList>
    </citation>
    <scope>NUCLEOTIDE SEQUENCE</scope>
    <source>
        <strain evidence="13">M10.2A</strain>
    </source>
</reference>
<comment type="subcellular location">
    <subcellularLocation>
        <location evidence="1">Cell inner membrane</location>
        <topology evidence="1">Multi-pass membrane protein</topology>
    </subcellularLocation>
</comment>
<protein>
    <submittedName>
        <fullName evidence="13">TrkH family potassium uptake protein</fullName>
    </submittedName>
</protein>
<feature type="transmembrane region" description="Helical" evidence="12">
    <location>
        <begin position="138"/>
        <end position="165"/>
    </location>
</feature>
<dbReference type="InterPro" id="IPR004772">
    <property type="entry name" value="TrkH"/>
</dbReference>
<keyword evidence="14" id="KW-1185">Reference proteome</keyword>
<feature type="transmembrane region" description="Helical" evidence="12">
    <location>
        <begin position="470"/>
        <end position="495"/>
    </location>
</feature>
<evidence type="ECO:0000256" key="2">
    <source>
        <dbReference type="ARBA" id="ARBA00009137"/>
    </source>
</evidence>
<keyword evidence="3" id="KW-0813">Transport</keyword>
<evidence type="ECO:0000313" key="13">
    <source>
        <dbReference type="EMBL" id="MCF4102372.1"/>
    </source>
</evidence>
<evidence type="ECO:0000256" key="4">
    <source>
        <dbReference type="ARBA" id="ARBA00022475"/>
    </source>
</evidence>
<feature type="transmembrane region" description="Helical" evidence="12">
    <location>
        <begin position="239"/>
        <end position="257"/>
    </location>
</feature>
<evidence type="ECO:0000313" key="14">
    <source>
        <dbReference type="Proteomes" id="UP001179363"/>
    </source>
</evidence>
<feature type="transmembrane region" description="Helical" evidence="12">
    <location>
        <begin position="340"/>
        <end position="360"/>
    </location>
</feature>
<evidence type="ECO:0000256" key="8">
    <source>
        <dbReference type="ARBA" id="ARBA00022958"/>
    </source>
</evidence>
<keyword evidence="10" id="KW-0406">Ion transport</keyword>
<keyword evidence="8" id="KW-0630">Potassium</keyword>
<keyword evidence="7 12" id="KW-0812">Transmembrane</keyword>
<dbReference type="PANTHER" id="PTHR32024:SF2">
    <property type="entry name" value="TRK SYSTEM POTASSIUM UPTAKE PROTEIN TRKG-RELATED"/>
    <property type="match status" value="1"/>
</dbReference>
<evidence type="ECO:0000256" key="7">
    <source>
        <dbReference type="ARBA" id="ARBA00022692"/>
    </source>
</evidence>
<evidence type="ECO:0000256" key="3">
    <source>
        <dbReference type="ARBA" id="ARBA00022448"/>
    </source>
</evidence>
<dbReference type="Pfam" id="PF02386">
    <property type="entry name" value="TrkH"/>
    <property type="match status" value="1"/>
</dbReference>
<keyword evidence="4" id="KW-1003">Cell membrane</keyword>
<feature type="transmembrane region" description="Helical" evidence="12">
    <location>
        <begin position="12"/>
        <end position="34"/>
    </location>
</feature>
<evidence type="ECO:0000256" key="10">
    <source>
        <dbReference type="ARBA" id="ARBA00023065"/>
    </source>
</evidence>
<dbReference type="EMBL" id="JAKGTH010000010">
    <property type="protein sequence ID" value="MCF4102372.1"/>
    <property type="molecule type" value="Genomic_DNA"/>
</dbReference>
<evidence type="ECO:0000256" key="6">
    <source>
        <dbReference type="ARBA" id="ARBA00022538"/>
    </source>
</evidence>
<dbReference type="PIRSF" id="PIRSF006247">
    <property type="entry name" value="TrkH"/>
    <property type="match status" value="1"/>
</dbReference>
<organism evidence="13 14">
    <name type="scientific">Gillisia lutea</name>
    <dbReference type="NCBI Taxonomy" id="2909668"/>
    <lineage>
        <taxon>Bacteria</taxon>
        <taxon>Pseudomonadati</taxon>
        <taxon>Bacteroidota</taxon>
        <taxon>Flavobacteriia</taxon>
        <taxon>Flavobacteriales</taxon>
        <taxon>Flavobacteriaceae</taxon>
        <taxon>Gillisia</taxon>
    </lineage>
</organism>
<dbReference type="Proteomes" id="UP001179363">
    <property type="component" value="Unassembled WGS sequence"/>
</dbReference>
<keyword evidence="11 12" id="KW-0472">Membrane</keyword>
<accession>A0ABS9EHM0</accession>
<feature type="transmembrane region" description="Helical" evidence="12">
    <location>
        <begin position="72"/>
        <end position="93"/>
    </location>
</feature>
<evidence type="ECO:0000256" key="5">
    <source>
        <dbReference type="ARBA" id="ARBA00022519"/>
    </source>
</evidence>
<keyword evidence="6" id="KW-0633">Potassium transport</keyword>
<feature type="transmembrane region" description="Helical" evidence="12">
    <location>
        <begin position="186"/>
        <end position="209"/>
    </location>
</feature>
<proteinExistence type="inferred from homology"/>
<evidence type="ECO:0000256" key="12">
    <source>
        <dbReference type="SAM" id="Phobius"/>
    </source>
</evidence>
<feature type="transmembrane region" description="Helical" evidence="12">
    <location>
        <begin position="277"/>
        <end position="297"/>
    </location>
</feature>
<dbReference type="RefSeq" id="WP_236134516.1">
    <property type="nucleotide sequence ID" value="NZ_JAKGTH010000010.1"/>
</dbReference>
<keyword evidence="9 12" id="KW-1133">Transmembrane helix</keyword>
<keyword evidence="5" id="KW-0997">Cell inner membrane</keyword>